<dbReference type="InterPro" id="IPR013087">
    <property type="entry name" value="Znf_C2H2_type"/>
</dbReference>
<gene>
    <name evidence="9" type="ORF">GQ26_0010750</name>
</gene>
<feature type="compositionally biased region" description="Polar residues" evidence="6">
    <location>
        <begin position="144"/>
        <end position="166"/>
    </location>
</feature>
<organism evidence="9">
    <name type="scientific">Talaromyces marneffei PM1</name>
    <dbReference type="NCBI Taxonomy" id="1077442"/>
    <lineage>
        <taxon>Eukaryota</taxon>
        <taxon>Fungi</taxon>
        <taxon>Dikarya</taxon>
        <taxon>Ascomycota</taxon>
        <taxon>Pezizomycotina</taxon>
        <taxon>Eurotiomycetes</taxon>
        <taxon>Eurotiomycetidae</taxon>
        <taxon>Eurotiales</taxon>
        <taxon>Trichocomaceae</taxon>
        <taxon>Talaromyces</taxon>
        <taxon>Talaromyces sect. Talaromyces</taxon>
    </lineage>
</organism>
<keyword evidence="5" id="KW-0863">Zinc-finger</keyword>
<evidence type="ECO:0000313" key="9">
    <source>
        <dbReference type="EMBL" id="KFX53210.1"/>
    </source>
</evidence>
<keyword evidence="1" id="KW-0156">Chromatin regulator</keyword>
<dbReference type="GO" id="GO:0003677">
    <property type="term" value="F:DNA binding"/>
    <property type="evidence" value="ECO:0007669"/>
    <property type="project" value="InterPro"/>
</dbReference>
<feature type="compositionally biased region" description="Polar residues" evidence="6">
    <location>
        <begin position="64"/>
        <end position="76"/>
    </location>
</feature>
<dbReference type="SUPFAM" id="SSF48371">
    <property type="entry name" value="ARM repeat"/>
    <property type="match status" value="1"/>
</dbReference>
<dbReference type="EMBL" id="JPOX01000001">
    <property type="protein sequence ID" value="KFX53210.1"/>
    <property type="molecule type" value="Genomic_DNA"/>
</dbReference>
<dbReference type="GO" id="GO:0008270">
    <property type="term" value="F:zinc ion binding"/>
    <property type="evidence" value="ECO:0007669"/>
    <property type="project" value="UniProtKB-KW"/>
</dbReference>
<keyword evidence="4" id="KW-0539">Nucleus</keyword>
<feature type="region of interest" description="Disordered" evidence="6">
    <location>
        <begin position="133"/>
        <end position="166"/>
    </location>
</feature>
<dbReference type="GO" id="GO:0006325">
    <property type="term" value="P:chromatin organization"/>
    <property type="evidence" value="ECO:0007669"/>
    <property type="project" value="UniProtKB-KW"/>
</dbReference>
<evidence type="ECO:0000259" key="8">
    <source>
        <dbReference type="PROSITE" id="PS51526"/>
    </source>
</evidence>
<evidence type="ECO:0000256" key="4">
    <source>
        <dbReference type="ARBA" id="ARBA00023242"/>
    </source>
</evidence>
<dbReference type="AlphaFoldDB" id="A0A093VLW5"/>
<dbReference type="PANTHER" id="PTHR22970:SF14">
    <property type="entry name" value="AT-RICH INTERACTIVE DOMAIN-CONTAINING PROTEIN 2"/>
    <property type="match status" value="1"/>
</dbReference>
<evidence type="ECO:0000256" key="1">
    <source>
        <dbReference type="ARBA" id="ARBA00022853"/>
    </source>
</evidence>
<keyword evidence="5" id="KW-0479">Metal-binding</keyword>
<comment type="caution">
    <text evidence="9">The sequence shown here is derived from an EMBL/GenBank/DDBJ whole genome shotgun (WGS) entry which is preliminary data.</text>
</comment>
<feature type="domain" description="RFX-type winged-helix" evidence="8">
    <location>
        <begin position="581"/>
        <end position="660"/>
    </location>
</feature>
<dbReference type="InterPro" id="IPR003150">
    <property type="entry name" value="DNA-bd_RFX"/>
</dbReference>
<evidence type="ECO:0000256" key="2">
    <source>
        <dbReference type="ARBA" id="ARBA00023015"/>
    </source>
</evidence>
<dbReference type="GO" id="GO:0016586">
    <property type="term" value="C:RSC-type complex"/>
    <property type="evidence" value="ECO:0007669"/>
    <property type="project" value="TreeGrafter"/>
</dbReference>
<dbReference type="InterPro" id="IPR016024">
    <property type="entry name" value="ARM-type_fold"/>
</dbReference>
<feature type="domain" description="C2H2-type" evidence="7">
    <location>
        <begin position="671"/>
        <end position="708"/>
    </location>
</feature>
<sequence length="869" mass="98398">MNPSLLVLEVDGASRSQTAPPPAHLETEVSTQIYSAWAPVEVSSSTLERTQSSVEANPSAVGESATTNSQNLPHANSSRDRLLRKKARVQELLDQLRPGRSADGFFAFYEQPAGAMASTRSTLREGLRQAPKVNQPFIPDTAPVRQTRSATQPASNQETSSSHTPSFQAVGVEGSTSNIAEDEAFHIMHVDSVDGEETKPVLVSTRDVLTPGNRPEQFRRRGKEVKQIDFYNQYYPLQHLEVNRGFHIYRHVLMSLQCPDPEQVDFALFHLVQMSNTRGDKFRFEGFPMLMETLMEIAMGVTELLTGVWWEYERDPYQWPLKKDRPNVLNTLWGTDDILTRIKKLRITLSDDSLEDEYFSSRLRRIKEATLVLRNMCLLPENAYHIATQAKGLLRDFLCVMMNVPKQPRFNELRNDALDIAEEVTKYMPTASYDPVCVSLYRCIGSKDRAHITRALWAITHFSSELVETKNLAMVNVPHHHVANLATYLLMEADPDMLNGVMDYFYQYTLDRVNAQYLPRVVNMTVNLIPRLVNLLSYEAVEVVEEVEVLPEKIAPAPTAIPKVPPELSRQLMALAEPERSSQWLRCCFVEDSDCEITQIALWQAYQIRFGSTPNALAAAEFIKNVSATFTNAQAQVVPAAGPNGQTSTRFIIKGIRPLETALAFDGWPYLYCEWAVGDQPGHLCDRAFTDPQELRKHVFVEHTGLEPLEHPNQYNWEKAMQSPKACRWDGCTRYKTPSTEAAKVINHVSSHLSQQRKPDAQPPILERKILQQRQVRRRTFRNTPVNADGEPVGVAYKAALILRNLLEHLPDTVFVKDGNHAEISTVDKKELFLARRSTIIAKYCENRNLRVPLTDVLSLIGKLGDRHD</sequence>
<dbReference type="HOGENOM" id="CLU_008152_0_0_1"/>
<feature type="region of interest" description="Disordered" evidence="6">
    <location>
        <begin position="48"/>
        <end position="81"/>
    </location>
</feature>
<keyword evidence="2" id="KW-0805">Transcription regulation</keyword>
<keyword evidence="5" id="KW-0862">Zinc</keyword>
<accession>A0A093VLW5</accession>
<dbReference type="PANTHER" id="PTHR22970">
    <property type="entry name" value="AT-RICH INTERACTIVE DOMAIN-CONTAINING PROTEIN 2"/>
    <property type="match status" value="1"/>
</dbReference>
<evidence type="ECO:0000256" key="5">
    <source>
        <dbReference type="PROSITE-ProRule" id="PRU00042"/>
    </source>
</evidence>
<evidence type="ECO:0000256" key="3">
    <source>
        <dbReference type="ARBA" id="ARBA00023163"/>
    </source>
</evidence>
<evidence type="ECO:0000259" key="7">
    <source>
        <dbReference type="PROSITE" id="PS50157"/>
    </source>
</evidence>
<dbReference type="PROSITE" id="PS50157">
    <property type="entry name" value="ZINC_FINGER_C2H2_2"/>
    <property type="match status" value="1"/>
</dbReference>
<evidence type="ECO:0000256" key="6">
    <source>
        <dbReference type="SAM" id="MobiDB-lite"/>
    </source>
</evidence>
<keyword evidence="3" id="KW-0804">Transcription</keyword>
<proteinExistence type="predicted"/>
<reference evidence="9" key="1">
    <citation type="journal article" date="2014" name="PLoS Genet.">
        <title>Signature Gene Expression Reveals Novel Clues to the Molecular Mechanisms of Dimorphic Transition in Penicillium marneffei.</title>
        <authorList>
            <person name="Yang E."/>
            <person name="Wang G."/>
            <person name="Cai J."/>
            <person name="Woo P.C."/>
            <person name="Lau S.K."/>
            <person name="Yuen K.-Y."/>
            <person name="Chow W.-N."/>
            <person name="Lin X."/>
        </authorList>
    </citation>
    <scope>NUCLEOTIDE SEQUENCE [LARGE SCALE GENOMIC DNA]</scope>
    <source>
        <strain evidence="9">PM1</strain>
    </source>
</reference>
<dbReference type="PROSITE" id="PS51526">
    <property type="entry name" value="RFX_DBD"/>
    <property type="match status" value="1"/>
</dbReference>
<dbReference type="Gene3D" id="3.30.160.60">
    <property type="entry name" value="Classic Zinc Finger"/>
    <property type="match status" value="1"/>
</dbReference>
<dbReference type="GO" id="GO:0006355">
    <property type="term" value="P:regulation of DNA-templated transcription"/>
    <property type="evidence" value="ECO:0007669"/>
    <property type="project" value="InterPro"/>
</dbReference>
<dbReference type="InterPro" id="IPR052406">
    <property type="entry name" value="Chromatin_Remodeling_Comp"/>
</dbReference>
<protein>
    <submittedName>
        <fullName evidence="9">Chromatin structure-remodeling complex subunit rsc9</fullName>
    </submittedName>
</protein>
<dbReference type="eggNOG" id="ENOG502QVTM">
    <property type="taxonomic scope" value="Eukaryota"/>
</dbReference>
<name>A0A093VLW5_TALMA</name>